<dbReference type="GO" id="GO:0016020">
    <property type="term" value="C:membrane"/>
    <property type="evidence" value="ECO:0007669"/>
    <property type="project" value="InterPro"/>
</dbReference>
<proteinExistence type="predicted"/>
<dbReference type="InterPro" id="IPR006813">
    <property type="entry name" value="Glyco_trans_17"/>
</dbReference>
<comment type="caution">
    <text evidence="1">The sequence shown here is derived from an EMBL/GenBank/DDBJ whole genome shotgun (WGS) entry which is preliminary data.</text>
</comment>
<evidence type="ECO:0008006" key="3">
    <source>
        <dbReference type="Google" id="ProtNLM"/>
    </source>
</evidence>
<keyword evidence="2" id="KW-1185">Reference proteome</keyword>
<dbReference type="GO" id="GO:0003830">
    <property type="term" value="F:beta-1,4-mannosylglycoprotein 4-beta-N-acetylglucosaminyltransferase activity"/>
    <property type="evidence" value="ECO:0007669"/>
    <property type="project" value="InterPro"/>
</dbReference>
<dbReference type="EMBL" id="SDWS01000002">
    <property type="protein sequence ID" value="RYB92364.1"/>
    <property type="molecule type" value="Genomic_DNA"/>
</dbReference>
<sequence length="329" mass="36985">MTQRPMVVDAFPFNNELDLLRLRIDYLADHVDHFIVVESPRTFTGQAKPLHLTENMESFADVADRLTIATYDAGDAATAWDREKLSRAAIRSELAAMPTDAIALLGDVDEFPSRSQLANLRDVESLVIVPLETFYRRANWLIESNTPWVRMAAVPVGQIPPDLHEVRAGVDAGSIGGEPGAHLSFMGFGPEELADKLMAFSHTEYQFAASAAARVLEVSDSLALDHFGRCDLPGWGVLQVGRERHERELHRWLRARRPEWFAPRPRATQMWREMNAAVIDAAMQTQDATLLGRLGTRSTLRHPAAYHAIRIRARRIAGRIRHRRGASRE</sequence>
<dbReference type="AlphaFoldDB" id="A0A4Q2RWM2"/>
<evidence type="ECO:0000313" key="1">
    <source>
        <dbReference type="EMBL" id="RYB92364.1"/>
    </source>
</evidence>
<reference evidence="1 2" key="1">
    <citation type="submission" date="2019-01" db="EMBL/GenBank/DDBJ databases">
        <title>Novel species of Nocardioides.</title>
        <authorList>
            <person name="Liu Q."/>
            <person name="Xin Y.-H."/>
        </authorList>
    </citation>
    <scope>NUCLEOTIDE SEQUENCE [LARGE SCALE GENOMIC DNA]</scope>
    <source>
        <strain evidence="1 2">HLT3-15</strain>
    </source>
</reference>
<dbReference type="Proteomes" id="UP000291838">
    <property type="component" value="Unassembled WGS sequence"/>
</dbReference>
<evidence type="ECO:0000313" key="2">
    <source>
        <dbReference type="Proteomes" id="UP000291838"/>
    </source>
</evidence>
<dbReference type="Pfam" id="PF04724">
    <property type="entry name" value="Glyco_transf_17"/>
    <property type="match status" value="1"/>
</dbReference>
<gene>
    <name evidence="1" type="ORF">EUA06_05250</name>
</gene>
<name>A0A4Q2RWM2_9ACTN</name>
<protein>
    <recommendedName>
        <fullName evidence="3">Glycosyltransferase family 17</fullName>
    </recommendedName>
</protein>
<organism evidence="1 2">
    <name type="scientific">Nocardioides glacieisoli</name>
    <dbReference type="NCBI Taxonomy" id="1168730"/>
    <lineage>
        <taxon>Bacteria</taxon>
        <taxon>Bacillati</taxon>
        <taxon>Actinomycetota</taxon>
        <taxon>Actinomycetes</taxon>
        <taxon>Propionibacteriales</taxon>
        <taxon>Nocardioidaceae</taxon>
        <taxon>Nocardioides</taxon>
    </lineage>
</organism>
<dbReference type="GO" id="GO:0006044">
    <property type="term" value="P:N-acetylglucosamine metabolic process"/>
    <property type="evidence" value="ECO:0007669"/>
    <property type="project" value="TreeGrafter"/>
</dbReference>
<dbReference type="PANTHER" id="PTHR12224:SF0">
    <property type="entry name" value="BETA-1,4-MANNOSYL-GLYCOPROTEIN 4-BETA-N-ACETYLGLUCOSAMINYLTRANSFERASE"/>
    <property type="match status" value="1"/>
</dbReference>
<accession>A0A4Q2RWM2</accession>
<dbReference type="OrthoDB" id="7391526at2"/>
<dbReference type="RefSeq" id="WP_129473969.1">
    <property type="nucleotide sequence ID" value="NZ_SDWS01000002.1"/>
</dbReference>
<dbReference type="PANTHER" id="PTHR12224">
    <property type="entry name" value="BETA-1,4-MANNOSYL-GLYCOPROTEIN BETA-1,4-N-ACETYLGLUCOSAMINYL-TRANSFERASE"/>
    <property type="match status" value="1"/>
</dbReference>